<sequence>MANATNAEPDSEDEACPSGVVEVASDDDEVPSGLIPGTVGGAAYMNVGANGQTVDAINTIEIVTVDGKHQILYRSDLAFGYRMSPFQAMQDLAAIVALTFRLLPSISAKERQQAYLRRRRWSQLVRERTAGSVFRNPFGMGVLVGELFENAGLKGFRVGSAEVSKVHANFFINTGSSNSREMLELIDL</sequence>
<dbReference type="GO" id="GO:0071555">
    <property type="term" value="P:cell wall organization"/>
    <property type="evidence" value="ECO:0000318"/>
    <property type="project" value="GO_Central"/>
</dbReference>
<evidence type="ECO:0000259" key="17">
    <source>
        <dbReference type="Pfam" id="PF02873"/>
    </source>
</evidence>
<dbReference type="RefSeq" id="XP_019052357.1">
    <property type="nucleotide sequence ID" value="XM_019196812.1"/>
</dbReference>
<keyword evidence="14" id="KW-0131">Cell cycle</keyword>
<dbReference type="GO" id="GO:0008762">
    <property type="term" value="F:UDP-N-acetylmuramate dehydrogenase activity"/>
    <property type="evidence" value="ECO:0000318"/>
    <property type="project" value="GO_Central"/>
</dbReference>
<dbReference type="InterPro" id="IPR036635">
    <property type="entry name" value="MurB_C_sf"/>
</dbReference>
<proteinExistence type="inferred from homology"/>
<dbReference type="HAMAP" id="MF_00037">
    <property type="entry name" value="MurB"/>
    <property type="match status" value="1"/>
</dbReference>
<dbReference type="EC" id="1.3.1.98" evidence="5"/>
<protein>
    <recommendedName>
        <fullName evidence="5">UDP-N-acetylmuramate dehydrogenase</fullName>
        <ecNumber evidence="5">1.3.1.98</ecNumber>
    </recommendedName>
</protein>
<dbReference type="InterPro" id="IPR011601">
    <property type="entry name" value="MurB_C"/>
</dbReference>
<dbReference type="PANTHER" id="PTHR21071:SF4">
    <property type="entry name" value="UDP-N-ACETYLENOLPYRUVOYLGLUCOSAMINE REDUCTASE"/>
    <property type="match status" value="1"/>
</dbReference>
<keyword evidence="15" id="KW-0961">Cell wall biogenesis/degradation</keyword>
<dbReference type="SUPFAM" id="SSF56194">
    <property type="entry name" value="Uridine diphospho-N-Acetylenolpyruvylglucosamine reductase, MurB, C-terminal domain"/>
    <property type="match status" value="1"/>
</dbReference>
<dbReference type="STRING" id="4432.A0A1U8Q132"/>
<dbReference type="GeneID" id="104591986"/>
<comment type="catalytic activity">
    <reaction evidence="16">
        <text>UDP-N-acetyl-alpha-D-muramate + NADP(+) = UDP-N-acetyl-3-O-(1-carboxyvinyl)-alpha-D-glucosamine + NADPH + H(+)</text>
        <dbReference type="Rhea" id="RHEA:12248"/>
        <dbReference type="ChEBI" id="CHEBI:15378"/>
        <dbReference type="ChEBI" id="CHEBI:57783"/>
        <dbReference type="ChEBI" id="CHEBI:58349"/>
        <dbReference type="ChEBI" id="CHEBI:68483"/>
        <dbReference type="ChEBI" id="CHEBI:70757"/>
        <dbReference type="EC" id="1.3.1.98"/>
    </reaction>
</comment>
<dbReference type="InterPro" id="IPR003170">
    <property type="entry name" value="MurB"/>
</dbReference>
<evidence type="ECO:0000256" key="16">
    <source>
        <dbReference type="ARBA" id="ARBA00048914"/>
    </source>
</evidence>
<dbReference type="KEGG" id="nnu:104591986"/>
<dbReference type="Gene3D" id="3.90.78.10">
    <property type="entry name" value="UDP-N-acetylenolpyruvoylglucosamine reductase, C-terminal domain"/>
    <property type="match status" value="1"/>
</dbReference>
<feature type="domain" description="UDP-N-acetylenolpyruvoylglucosamine reductase C-terminal" evidence="17">
    <location>
        <begin position="109"/>
        <end position="187"/>
    </location>
</feature>
<dbReference type="Gene3D" id="3.30.465.10">
    <property type="match status" value="1"/>
</dbReference>
<evidence type="ECO:0000256" key="9">
    <source>
        <dbReference type="ARBA" id="ARBA00022827"/>
    </source>
</evidence>
<evidence type="ECO:0000256" key="8">
    <source>
        <dbReference type="ARBA" id="ARBA00022630"/>
    </source>
</evidence>
<dbReference type="AlphaFoldDB" id="A0A1U8Q132"/>
<evidence type="ECO:0000256" key="12">
    <source>
        <dbReference type="ARBA" id="ARBA00022984"/>
    </source>
</evidence>
<dbReference type="PANTHER" id="PTHR21071">
    <property type="entry name" value="UDP-N-ACETYLENOLPYRUVOYLGLUCOSAMINE REDUCTASE"/>
    <property type="match status" value="1"/>
</dbReference>
<evidence type="ECO:0000256" key="7">
    <source>
        <dbReference type="ARBA" id="ARBA00022618"/>
    </source>
</evidence>
<evidence type="ECO:0000313" key="18">
    <source>
        <dbReference type="Proteomes" id="UP000189703"/>
    </source>
</evidence>
<dbReference type="InterPro" id="IPR016169">
    <property type="entry name" value="FAD-bd_PCMH_sub2"/>
</dbReference>
<name>A0A1U8Q132_NELNU</name>
<comment type="cofactor">
    <cofactor evidence="1">
        <name>FAD</name>
        <dbReference type="ChEBI" id="CHEBI:57692"/>
    </cofactor>
</comment>
<keyword evidence="8" id="KW-0285">Flavoprotein</keyword>
<evidence type="ECO:0000256" key="10">
    <source>
        <dbReference type="ARBA" id="ARBA00022857"/>
    </source>
</evidence>
<dbReference type="Proteomes" id="UP000189703">
    <property type="component" value="Unplaced"/>
</dbReference>
<keyword evidence="18" id="KW-1185">Reference proteome</keyword>
<evidence type="ECO:0000256" key="5">
    <source>
        <dbReference type="ARBA" id="ARBA00012518"/>
    </source>
</evidence>
<keyword evidence="11" id="KW-0133">Cell shape</keyword>
<dbReference type="OMA" id="HEEILYI"/>
<comment type="pathway">
    <text evidence="4">Cell wall biogenesis; peptidoglycan biosynthesis.</text>
</comment>
<dbReference type="SUPFAM" id="SSF56176">
    <property type="entry name" value="FAD-binding/transporter-associated domain-like"/>
    <property type="match status" value="1"/>
</dbReference>
<dbReference type="GO" id="GO:0050660">
    <property type="term" value="F:flavin adenine dinucleotide binding"/>
    <property type="evidence" value="ECO:0000318"/>
    <property type="project" value="GO_Central"/>
</dbReference>
<dbReference type="GO" id="GO:0008360">
    <property type="term" value="P:regulation of cell shape"/>
    <property type="evidence" value="ECO:0007669"/>
    <property type="project" value="UniProtKB-KW"/>
</dbReference>
<evidence type="ECO:0000256" key="4">
    <source>
        <dbReference type="ARBA" id="ARBA00004752"/>
    </source>
</evidence>
<evidence type="ECO:0000256" key="2">
    <source>
        <dbReference type="ARBA" id="ARBA00003921"/>
    </source>
</evidence>
<evidence type="ECO:0000313" key="19">
    <source>
        <dbReference type="RefSeq" id="XP_019052357.1"/>
    </source>
</evidence>
<evidence type="ECO:0000256" key="6">
    <source>
        <dbReference type="ARBA" id="ARBA00022490"/>
    </source>
</evidence>
<dbReference type="OrthoDB" id="66620at2759"/>
<evidence type="ECO:0000256" key="13">
    <source>
        <dbReference type="ARBA" id="ARBA00023002"/>
    </source>
</evidence>
<evidence type="ECO:0000256" key="3">
    <source>
        <dbReference type="ARBA" id="ARBA00004496"/>
    </source>
</evidence>
<keyword evidence="7" id="KW-0132">Cell division</keyword>
<dbReference type="UniPathway" id="UPA00219"/>
<dbReference type="GO" id="GO:0005829">
    <property type="term" value="C:cytosol"/>
    <property type="evidence" value="ECO:0000318"/>
    <property type="project" value="GO_Central"/>
</dbReference>
<reference evidence="19" key="1">
    <citation type="submission" date="2025-08" db="UniProtKB">
        <authorList>
            <consortium name="RefSeq"/>
        </authorList>
    </citation>
    <scope>IDENTIFICATION</scope>
</reference>
<keyword evidence="6" id="KW-0963">Cytoplasm</keyword>
<accession>A0A1U8Q132</accession>
<evidence type="ECO:0000256" key="11">
    <source>
        <dbReference type="ARBA" id="ARBA00022960"/>
    </source>
</evidence>
<evidence type="ECO:0000256" key="15">
    <source>
        <dbReference type="ARBA" id="ARBA00023316"/>
    </source>
</evidence>
<dbReference type="GO" id="GO:0051301">
    <property type="term" value="P:cell division"/>
    <property type="evidence" value="ECO:0007669"/>
    <property type="project" value="UniProtKB-KW"/>
</dbReference>
<comment type="subcellular location">
    <subcellularLocation>
        <location evidence="3">Cytoplasm</location>
    </subcellularLocation>
</comment>
<comment type="function">
    <text evidence="2">Cell wall formation.</text>
</comment>
<keyword evidence="12" id="KW-0573">Peptidoglycan synthesis</keyword>
<keyword evidence="9" id="KW-0274">FAD</keyword>
<evidence type="ECO:0000256" key="14">
    <source>
        <dbReference type="ARBA" id="ARBA00023306"/>
    </source>
</evidence>
<dbReference type="Pfam" id="PF02873">
    <property type="entry name" value="MurB_C"/>
    <property type="match status" value="1"/>
</dbReference>
<evidence type="ECO:0000256" key="1">
    <source>
        <dbReference type="ARBA" id="ARBA00001974"/>
    </source>
</evidence>
<keyword evidence="10" id="KW-0521">NADP</keyword>
<gene>
    <name evidence="19" type="primary">LOC104591986</name>
</gene>
<keyword evidence="13" id="KW-0560">Oxidoreductase</keyword>
<dbReference type="InterPro" id="IPR036318">
    <property type="entry name" value="FAD-bd_PCMH-like_sf"/>
</dbReference>
<dbReference type="InParanoid" id="A0A1U8Q132"/>
<organism evidence="18 19">
    <name type="scientific">Nelumbo nucifera</name>
    <name type="common">Sacred lotus</name>
    <dbReference type="NCBI Taxonomy" id="4432"/>
    <lineage>
        <taxon>Eukaryota</taxon>
        <taxon>Viridiplantae</taxon>
        <taxon>Streptophyta</taxon>
        <taxon>Embryophyta</taxon>
        <taxon>Tracheophyta</taxon>
        <taxon>Spermatophyta</taxon>
        <taxon>Magnoliopsida</taxon>
        <taxon>Proteales</taxon>
        <taxon>Nelumbonaceae</taxon>
        <taxon>Nelumbo</taxon>
    </lineage>
</organism>